<name>A0A8G2CIX1_ACIRU</name>
<evidence type="ECO:0000313" key="3">
    <source>
        <dbReference type="Proteomes" id="UP000186308"/>
    </source>
</evidence>
<organism evidence="2 3">
    <name type="scientific">Acidiphilium rubrum</name>
    <dbReference type="NCBI Taxonomy" id="526"/>
    <lineage>
        <taxon>Bacteria</taxon>
        <taxon>Pseudomonadati</taxon>
        <taxon>Pseudomonadota</taxon>
        <taxon>Alphaproteobacteria</taxon>
        <taxon>Acetobacterales</taxon>
        <taxon>Acidocellaceae</taxon>
        <taxon>Acidiphilium</taxon>
    </lineage>
</organism>
<keyword evidence="3" id="KW-1185">Reference proteome</keyword>
<dbReference type="AlphaFoldDB" id="A0A8G2CIX1"/>
<keyword evidence="1" id="KW-1133">Transmembrane helix</keyword>
<dbReference type="EMBL" id="FTNE01000004">
    <property type="protein sequence ID" value="SIQ38667.1"/>
    <property type="molecule type" value="Genomic_DNA"/>
</dbReference>
<protein>
    <submittedName>
        <fullName evidence="2">Uncharacterized protein</fullName>
    </submittedName>
</protein>
<proteinExistence type="predicted"/>
<feature type="transmembrane region" description="Helical" evidence="1">
    <location>
        <begin position="55"/>
        <end position="74"/>
    </location>
</feature>
<sequence>MAQAKHVPQADAPSPLLTKMRQTFLFCYTLFCGEQAWLQWHWAARSPTSGDHLSVIVHAVVIAGSALMATLGLYNMAFLRNPH</sequence>
<reference evidence="2 3" key="1">
    <citation type="submission" date="2017-01" db="EMBL/GenBank/DDBJ databases">
        <authorList>
            <person name="Varghese N."/>
            <person name="Submissions S."/>
        </authorList>
    </citation>
    <scope>NUCLEOTIDE SEQUENCE [LARGE SCALE GENOMIC DNA]</scope>
    <source>
        <strain evidence="2 3">ATCC 35905</strain>
    </source>
</reference>
<dbReference type="Proteomes" id="UP000186308">
    <property type="component" value="Unassembled WGS sequence"/>
</dbReference>
<feature type="transmembrane region" description="Helical" evidence="1">
    <location>
        <begin position="23"/>
        <end position="43"/>
    </location>
</feature>
<comment type="caution">
    <text evidence="2">The sequence shown here is derived from an EMBL/GenBank/DDBJ whole genome shotgun (WGS) entry which is preliminary data.</text>
</comment>
<evidence type="ECO:0000313" key="2">
    <source>
        <dbReference type="EMBL" id="SIQ38667.1"/>
    </source>
</evidence>
<accession>A0A8G2CIX1</accession>
<gene>
    <name evidence="2" type="ORF">SAMN05421828_10470</name>
</gene>
<keyword evidence="1" id="KW-0812">Transmembrane</keyword>
<keyword evidence="1" id="KW-0472">Membrane</keyword>
<evidence type="ECO:0000256" key="1">
    <source>
        <dbReference type="SAM" id="Phobius"/>
    </source>
</evidence>